<dbReference type="EC" id="1.1.1.37" evidence="3"/>
<dbReference type="InterPro" id="IPR022383">
    <property type="entry name" value="Lactate/malate_DH_C"/>
</dbReference>
<dbReference type="HOGENOM" id="CLU_045401_2_1_2"/>
<feature type="binding site" evidence="9">
    <location>
        <position position="70"/>
    </location>
    <ligand>
        <name>substrate</name>
    </ligand>
</feature>
<dbReference type="SUPFAM" id="SSF51735">
    <property type="entry name" value="NAD(P)-binding Rossmann-fold domains"/>
    <property type="match status" value="1"/>
</dbReference>
<dbReference type="EMBL" id="CP001338">
    <property type="protein sequence ID" value="ACL17048.1"/>
    <property type="molecule type" value="Genomic_DNA"/>
</dbReference>
<evidence type="ECO:0000256" key="6">
    <source>
        <dbReference type="ARBA" id="ARBA00023027"/>
    </source>
</evidence>
<dbReference type="Gene3D" id="3.90.110.10">
    <property type="entry name" value="Lactate dehydrogenase/glycoside hydrolase, family 4, C-terminal"/>
    <property type="match status" value="1"/>
</dbReference>
<evidence type="ECO:0000256" key="3">
    <source>
        <dbReference type="ARBA" id="ARBA00012995"/>
    </source>
</evidence>
<dbReference type="eggNOG" id="arCOG00246">
    <property type="taxonomic scope" value="Archaea"/>
</dbReference>
<evidence type="ECO:0000256" key="5">
    <source>
        <dbReference type="ARBA" id="ARBA00023002"/>
    </source>
</evidence>
<dbReference type="PIRSF" id="PIRSF000102">
    <property type="entry name" value="Lac_mal_DH"/>
    <property type="match status" value="1"/>
</dbReference>
<feature type="binding site" evidence="10">
    <location>
        <begin position="105"/>
        <end position="107"/>
    </location>
    <ligand>
        <name>NAD(+)</name>
        <dbReference type="ChEBI" id="CHEBI:57540"/>
    </ligand>
</feature>
<evidence type="ECO:0000313" key="14">
    <source>
        <dbReference type="EMBL" id="ACL17048.1"/>
    </source>
</evidence>
<evidence type="ECO:0000256" key="9">
    <source>
        <dbReference type="PIRSR" id="PIRSR000102-2"/>
    </source>
</evidence>
<dbReference type="AlphaFoldDB" id="B8GJX7"/>
<evidence type="ECO:0000259" key="13">
    <source>
        <dbReference type="Pfam" id="PF02866"/>
    </source>
</evidence>
<dbReference type="Proteomes" id="UP000002457">
    <property type="component" value="Chromosome"/>
</dbReference>
<evidence type="ECO:0000256" key="4">
    <source>
        <dbReference type="ARBA" id="ARBA00022532"/>
    </source>
</evidence>
<evidence type="ECO:0000259" key="12">
    <source>
        <dbReference type="Pfam" id="PF00056"/>
    </source>
</evidence>
<protein>
    <recommendedName>
        <fullName evidence="3">malate dehydrogenase</fullName>
        <ecNumber evidence="3">1.1.1.37</ecNumber>
    </recommendedName>
</protein>
<dbReference type="InterPro" id="IPR001236">
    <property type="entry name" value="Lactate/malate_DH_N"/>
</dbReference>
<dbReference type="InterPro" id="IPR036291">
    <property type="entry name" value="NAD(P)-bd_dom_sf"/>
</dbReference>
<dbReference type="Pfam" id="PF02866">
    <property type="entry name" value="Ldh_1_C"/>
    <property type="match status" value="1"/>
</dbReference>
<feature type="binding site" evidence="10">
    <location>
        <position position="27"/>
    </location>
    <ligand>
        <name>NAD(+)</name>
        <dbReference type="ChEBI" id="CHEBI:57540"/>
    </ligand>
</feature>
<keyword evidence="6 10" id="KW-0520">NAD</keyword>
<evidence type="ECO:0000313" key="15">
    <source>
        <dbReference type="Proteomes" id="UP000002457"/>
    </source>
</evidence>
<dbReference type="STRING" id="521011.Mpal_1741"/>
<keyword evidence="5 11" id="KW-0560">Oxidoreductase</keyword>
<comment type="catalytic activity">
    <reaction evidence="7">
        <text>(S)-malate + NAD(+) = oxaloacetate + NADH + H(+)</text>
        <dbReference type="Rhea" id="RHEA:21432"/>
        <dbReference type="ChEBI" id="CHEBI:15378"/>
        <dbReference type="ChEBI" id="CHEBI:15589"/>
        <dbReference type="ChEBI" id="CHEBI:16452"/>
        <dbReference type="ChEBI" id="CHEBI:57540"/>
        <dbReference type="ChEBI" id="CHEBI:57945"/>
        <dbReference type="EC" id="1.1.1.37"/>
    </reaction>
</comment>
<dbReference type="PRINTS" id="PR00086">
    <property type="entry name" value="LLDHDRGNASE"/>
</dbReference>
<feature type="domain" description="Lactate/malate dehydrogenase N-terminal" evidence="12">
    <location>
        <begin position="2"/>
        <end position="129"/>
    </location>
</feature>
<reference evidence="14 15" key="1">
    <citation type="journal article" date="2015" name="Genome Announc.">
        <title>Complete Genome Sequence of Methanosphaerula palustris E1-9CT, a Hydrogenotrophic Methanogen Isolated from a Minerotrophic Fen Peatland.</title>
        <authorList>
            <person name="Cadillo-Quiroz H."/>
            <person name="Browne P."/>
            <person name="Kyrpides N."/>
            <person name="Woyke T."/>
            <person name="Goodwin L."/>
            <person name="Detter C."/>
            <person name="Yavitt J.B."/>
            <person name="Zinder S.H."/>
        </authorList>
    </citation>
    <scope>NUCLEOTIDE SEQUENCE [LARGE SCALE GENOMIC DNA]</scope>
    <source>
        <strain evidence="15">ATCC BAA-1556 / DSM 19958 / E1-9c</strain>
    </source>
</reference>
<evidence type="ECO:0000256" key="1">
    <source>
        <dbReference type="ARBA" id="ARBA00003966"/>
    </source>
</evidence>
<name>B8GJX7_METPE</name>
<feature type="binding site" evidence="9">
    <location>
        <position position="138"/>
    </location>
    <ligand>
        <name>substrate</name>
    </ligand>
</feature>
<keyword evidence="4" id="KW-0816">Tricarboxylic acid cycle</keyword>
<feature type="domain" description="Lactate/malate dehydrogenase C-terminal" evidence="13">
    <location>
        <begin position="133"/>
        <end position="269"/>
    </location>
</feature>
<dbReference type="GO" id="GO:0006099">
    <property type="term" value="P:tricarboxylic acid cycle"/>
    <property type="evidence" value="ECO:0007669"/>
    <property type="project" value="UniProtKB-KW"/>
</dbReference>
<organism evidence="14 15">
    <name type="scientific">Methanosphaerula palustris (strain ATCC BAA-1556 / DSM 19958 / E1-9c)</name>
    <dbReference type="NCBI Taxonomy" id="521011"/>
    <lineage>
        <taxon>Archaea</taxon>
        <taxon>Methanobacteriati</taxon>
        <taxon>Methanobacteriota</taxon>
        <taxon>Stenosarchaea group</taxon>
        <taxon>Methanomicrobia</taxon>
        <taxon>Methanomicrobiales</taxon>
        <taxon>Methanoregulaceae</taxon>
        <taxon>Methanosphaerula</taxon>
    </lineage>
</organism>
<comment type="function">
    <text evidence="1">Catalyzes the reversible oxidation of malate to oxaloacetate.</text>
</comment>
<dbReference type="Gene3D" id="3.40.50.720">
    <property type="entry name" value="NAD(P)-binding Rossmann-like Domain"/>
    <property type="match status" value="1"/>
</dbReference>
<feature type="binding site" evidence="9">
    <location>
        <position position="77"/>
    </location>
    <ligand>
        <name>substrate</name>
    </ligand>
</feature>
<dbReference type="SUPFAM" id="SSF56327">
    <property type="entry name" value="LDH C-terminal domain-like"/>
    <property type="match status" value="1"/>
</dbReference>
<proteinExistence type="inferred from homology"/>
<comment type="similarity">
    <text evidence="2 11">Belongs to the LDH/MDH superfamily.</text>
</comment>
<dbReference type="InterPro" id="IPR015955">
    <property type="entry name" value="Lactate_DH/Glyco_Ohase_4_C"/>
</dbReference>
<feature type="binding site" evidence="10">
    <location>
        <position position="84"/>
    </location>
    <ligand>
        <name>NAD(+)</name>
        <dbReference type="ChEBI" id="CHEBI:57540"/>
    </ligand>
</feature>
<dbReference type="InterPro" id="IPR001557">
    <property type="entry name" value="L-lactate/malate_DH"/>
</dbReference>
<gene>
    <name evidence="14" type="ordered locus">Mpal_1741</name>
</gene>
<evidence type="ECO:0000256" key="11">
    <source>
        <dbReference type="RuleBase" id="RU003369"/>
    </source>
</evidence>
<dbReference type="GO" id="GO:0006089">
    <property type="term" value="P:lactate metabolic process"/>
    <property type="evidence" value="ECO:0007669"/>
    <property type="project" value="TreeGrafter"/>
</dbReference>
<dbReference type="GO" id="GO:0004459">
    <property type="term" value="F:L-lactate dehydrogenase (NAD+) activity"/>
    <property type="evidence" value="ECO:0007669"/>
    <property type="project" value="TreeGrafter"/>
</dbReference>
<evidence type="ECO:0000256" key="7">
    <source>
        <dbReference type="ARBA" id="ARBA00048313"/>
    </source>
</evidence>
<evidence type="ECO:0000256" key="8">
    <source>
        <dbReference type="PIRSR" id="PIRSR000102-1"/>
    </source>
</evidence>
<evidence type="ECO:0000256" key="10">
    <source>
        <dbReference type="PIRSR" id="PIRSR000102-3"/>
    </source>
</evidence>
<dbReference type="KEGG" id="mpl:Mpal_1741"/>
<dbReference type="GO" id="GO:0030060">
    <property type="term" value="F:L-malate dehydrogenase (NAD+) activity"/>
    <property type="evidence" value="ECO:0007669"/>
    <property type="project" value="UniProtKB-EC"/>
</dbReference>
<dbReference type="PANTHER" id="PTHR43128:SF16">
    <property type="entry name" value="L-LACTATE DEHYDROGENASE"/>
    <property type="match status" value="1"/>
</dbReference>
<evidence type="ECO:0000256" key="2">
    <source>
        <dbReference type="ARBA" id="ARBA00008104"/>
    </source>
</evidence>
<dbReference type="Pfam" id="PF00056">
    <property type="entry name" value="Ldh_1_N"/>
    <property type="match status" value="1"/>
</dbReference>
<accession>B8GJX7</accession>
<sequence length="282" mass="30534">MGVGKIGGEVAFLASVLGLVDELILHDTSVPLLEAQRLDLLHTGLDIEVSTDSRAAESADICLFAAGSPRNPLIKTRADLLSANLPVADAAIRTLSRFDGILITVTNPMDVNNYYLCNKSGIDRHRCIGFGGQLDSARFNLALSERCLSGEGWVFGEHGEHQVPVFGRISEGVLPEMREEILTELRGSSMEVINGKGGTVFGPAYHIIDLIRQILCDSRQTIPCSAVLDGEYGLDRCSLGVPVQIGKEGIRTIEEWPLDGWEQQKFDAAGAFVQGLCQNLDL</sequence>
<keyword evidence="15" id="KW-1185">Reference proteome</keyword>
<dbReference type="PANTHER" id="PTHR43128">
    <property type="entry name" value="L-2-HYDROXYCARBOXYLATE DEHYDROGENASE (NAD(P)(+))"/>
    <property type="match status" value="1"/>
</dbReference>
<feature type="binding site" evidence="9">
    <location>
        <position position="107"/>
    </location>
    <ligand>
        <name>substrate</name>
    </ligand>
</feature>
<feature type="active site" description="Proton acceptor" evidence="8">
    <location>
        <position position="158"/>
    </location>
</feature>